<evidence type="ECO:0000313" key="1">
    <source>
        <dbReference type="EMBL" id="CAI6367756.1"/>
    </source>
</evidence>
<proteinExistence type="predicted"/>
<gene>
    <name evidence="1" type="ORF">MEUPH1_LOCUS22192</name>
</gene>
<accession>A0AAV0XI21</accession>
<sequence>MLSLCKENPIIALGCSTAQLLRSTARLLRSTALLNCSVQLLNCSAQRLRSTAQLLRSRLPAPTSFRTDRTSYSKLAGTCKGEYVRSV</sequence>
<dbReference type="AlphaFoldDB" id="A0AAV0XI21"/>
<dbReference type="EMBL" id="CARXXK010000005">
    <property type="protein sequence ID" value="CAI6367756.1"/>
    <property type="molecule type" value="Genomic_DNA"/>
</dbReference>
<dbReference type="Proteomes" id="UP001160148">
    <property type="component" value="Unassembled WGS sequence"/>
</dbReference>
<name>A0AAV0XI21_9HEMI</name>
<comment type="caution">
    <text evidence="1">The sequence shown here is derived from an EMBL/GenBank/DDBJ whole genome shotgun (WGS) entry which is preliminary data.</text>
</comment>
<evidence type="ECO:0000313" key="2">
    <source>
        <dbReference type="Proteomes" id="UP001160148"/>
    </source>
</evidence>
<reference evidence="1 2" key="1">
    <citation type="submission" date="2023-01" db="EMBL/GenBank/DDBJ databases">
        <authorList>
            <person name="Whitehead M."/>
        </authorList>
    </citation>
    <scope>NUCLEOTIDE SEQUENCE [LARGE SCALE GENOMIC DNA]</scope>
</reference>
<protein>
    <submittedName>
        <fullName evidence="1">Uncharacterized protein</fullName>
    </submittedName>
</protein>
<keyword evidence="2" id="KW-1185">Reference proteome</keyword>
<organism evidence="1 2">
    <name type="scientific">Macrosiphum euphorbiae</name>
    <name type="common">potato aphid</name>
    <dbReference type="NCBI Taxonomy" id="13131"/>
    <lineage>
        <taxon>Eukaryota</taxon>
        <taxon>Metazoa</taxon>
        <taxon>Ecdysozoa</taxon>
        <taxon>Arthropoda</taxon>
        <taxon>Hexapoda</taxon>
        <taxon>Insecta</taxon>
        <taxon>Pterygota</taxon>
        <taxon>Neoptera</taxon>
        <taxon>Paraneoptera</taxon>
        <taxon>Hemiptera</taxon>
        <taxon>Sternorrhyncha</taxon>
        <taxon>Aphidomorpha</taxon>
        <taxon>Aphidoidea</taxon>
        <taxon>Aphididae</taxon>
        <taxon>Macrosiphini</taxon>
        <taxon>Macrosiphum</taxon>
    </lineage>
</organism>